<dbReference type="Proteomes" id="UP000033448">
    <property type="component" value="Unassembled WGS sequence"/>
</dbReference>
<feature type="transmembrane region" description="Helical" evidence="7">
    <location>
        <begin position="152"/>
        <end position="174"/>
    </location>
</feature>
<feature type="transmembrane region" description="Helical" evidence="7">
    <location>
        <begin position="60"/>
        <end position="81"/>
    </location>
</feature>
<dbReference type="Gene3D" id="1.20.1250.20">
    <property type="entry name" value="MFS general substrate transporter like domains"/>
    <property type="match status" value="1"/>
</dbReference>
<dbReference type="InterPro" id="IPR036259">
    <property type="entry name" value="MFS_trans_sf"/>
</dbReference>
<evidence type="ECO:0000256" key="6">
    <source>
        <dbReference type="ARBA" id="ARBA00023136"/>
    </source>
</evidence>
<dbReference type="InterPro" id="IPR050171">
    <property type="entry name" value="MFS_Transporters"/>
</dbReference>
<dbReference type="OrthoDB" id="3177957at2"/>
<feature type="transmembrane region" description="Helical" evidence="7">
    <location>
        <begin position="26"/>
        <end position="48"/>
    </location>
</feature>
<evidence type="ECO:0000259" key="8">
    <source>
        <dbReference type="PROSITE" id="PS50850"/>
    </source>
</evidence>
<feature type="transmembrane region" description="Helical" evidence="7">
    <location>
        <begin position="189"/>
        <end position="209"/>
    </location>
</feature>
<dbReference type="InterPro" id="IPR011701">
    <property type="entry name" value="MFS"/>
</dbReference>
<evidence type="ECO:0000256" key="7">
    <source>
        <dbReference type="SAM" id="Phobius"/>
    </source>
</evidence>
<keyword evidence="4 7" id="KW-0812">Transmembrane</keyword>
<evidence type="ECO:0000256" key="5">
    <source>
        <dbReference type="ARBA" id="ARBA00022989"/>
    </source>
</evidence>
<gene>
    <name evidence="9" type="primary">mdtL</name>
    <name evidence="9" type="ORF">RL72_02406</name>
</gene>
<feature type="domain" description="Major facilitator superfamily (MFS) profile" evidence="8">
    <location>
        <begin position="27"/>
        <end position="408"/>
    </location>
</feature>
<keyword evidence="5 7" id="KW-1133">Transmembrane helix</keyword>
<proteinExistence type="predicted"/>
<feature type="transmembrane region" description="Helical" evidence="7">
    <location>
        <begin position="264"/>
        <end position="285"/>
    </location>
</feature>
<feature type="transmembrane region" description="Helical" evidence="7">
    <location>
        <begin position="292"/>
        <end position="314"/>
    </location>
</feature>
<dbReference type="Pfam" id="PF07690">
    <property type="entry name" value="MFS_1"/>
    <property type="match status" value="1"/>
</dbReference>
<keyword evidence="3" id="KW-1003">Cell membrane</keyword>
<dbReference type="SUPFAM" id="SSF103473">
    <property type="entry name" value="MFS general substrate transporter"/>
    <property type="match status" value="1"/>
</dbReference>
<name>A0A0F0KLU7_9MICO</name>
<dbReference type="PATRIC" id="fig|582680.7.peg.2456"/>
<organism evidence="9 10">
    <name type="scientific">Microbacterium azadirachtae</name>
    <dbReference type="NCBI Taxonomy" id="582680"/>
    <lineage>
        <taxon>Bacteria</taxon>
        <taxon>Bacillati</taxon>
        <taxon>Actinomycetota</taxon>
        <taxon>Actinomycetes</taxon>
        <taxon>Micrococcales</taxon>
        <taxon>Microbacteriaceae</taxon>
        <taxon>Microbacterium</taxon>
    </lineage>
</organism>
<feature type="transmembrane region" description="Helical" evidence="7">
    <location>
        <begin position="230"/>
        <end position="252"/>
    </location>
</feature>
<feature type="transmembrane region" description="Helical" evidence="7">
    <location>
        <begin position="382"/>
        <end position="403"/>
    </location>
</feature>
<dbReference type="GO" id="GO:0005886">
    <property type="term" value="C:plasma membrane"/>
    <property type="evidence" value="ECO:0007669"/>
    <property type="project" value="UniProtKB-SubCell"/>
</dbReference>
<dbReference type="PROSITE" id="PS50850">
    <property type="entry name" value="MFS"/>
    <property type="match status" value="1"/>
</dbReference>
<reference evidence="9 10" key="1">
    <citation type="submission" date="2015-02" db="EMBL/GenBank/DDBJ databases">
        <title>Draft genome sequences of ten Microbacterium spp. with emphasis on heavy metal contaminated environments.</title>
        <authorList>
            <person name="Corretto E."/>
        </authorList>
    </citation>
    <scope>NUCLEOTIDE SEQUENCE [LARGE SCALE GENOMIC DNA]</scope>
    <source>
        <strain evidence="9 10">DSM 23848</strain>
    </source>
</reference>
<evidence type="ECO:0000256" key="1">
    <source>
        <dbReference type="ARBA" id="ARBA00004651"/>
    </source>
</evidence>
<keyword evidence="6 7" id="KW-0472">Membrane</keyword>
<sequence>MTTQPIATPRIGESAALPARSARTRFGFVLAIVAQILMMAGASAPSPFYPVLAQRLGFDAIVITVVFAVYAAALLLTLLAAGSLSDHVGRRPVIVAGLVVLAVSMILFGNAGSVLLLVLARILQGIASGLLIAALSATVLDLAPPARPGTAALWNALSPGIGLASGALVSALALDATADALPDVFDPLTAAYLVIAGLVLIAPETAPLLPGAWASLRFRLSVPAEIRSEFWRAAPAVIAGWATGGLFLSLGASIVHGELGGTAHLWQGLAVALLAGVGAVTAFAIRRRTARTIVIFGTAALATGTALSLIALGLGSLPAYLVAAAVTGMGFGTAFFGVVGSLAPRIPATQRADAFAVLYLLAYLAFGVPAVIAGVLVAPVGLGTVCVGYGVIVIALSLLALVLRVRRPA</sequence>
<keyword evidence="2" id="KW-0813">Transport</keyword>
<feature type="transmembrane region" description="Helical" evidence="7">
    <location>
        <begin position="93"/>
        <end position="116"/>
    </location>
</feature>
<feature type="transmembrane region" description="Helical" evidence="7">
    <location>
        <begin position="355"/>
        <end position="376"/>
    </location>
</feature>
<dbReference type="AlphaFoldDB" id="A0A0F0KLU7"/>
<evidence type="ECO:0000313" key="10">
    <source>
        <dbReference type="Proteomes" id="UP000033448"/>
    </source>
</evidence>
<keyword evidence="10" id="KW-1185">Reference proteome</keyword>
<feature type="transmembrane region" description="Helical" evidence="7">
    <location>
        <begin position="320"/>
        <end position="343"/>
    </location>
</feature>
<accession>A0A0F0KLU7</accession>
<feature type="transmembrane region" description="Helical" evidence="7">
    <location>
        <begin position="122"/>
        <end position="140"/>
    </location>
</feature>
<comment type="caution">
    <text evidence="9">The sequence shown here is derived from an EMBL/GenBank/DDBJ whole genome shotgun (WGS) entry which is preliminary data.</text>
</comment>
<evidence type="ECO:0000313" key="9">
    <source>
        <dbReference type="EMBL" id="KJL21867.1"/>
    </source>
</evidence>
<protein>
    <submittedName>
        <fullName evidence="9">Multidrug resistance protein MdtL</fullName>
    </submittedName>
</protein>
<dbReference type="GO" id="GO:0022857">
    <property type="term" value="F:transmembrane transporter activity"/>
    <property type="evidence" value="ECO:0007669"/>
    <property type="project" value="InterPro"/>
</dbReference>
<comment type="subcellular location">
    <subcellularLocation>
        <location evidence="1">Cell membrane</location>
        <topology evidence="1">Multi-pass membrane protein</topology>
    </subcellularLocation>
</comment>
<dbReference type="PANTHER" id="PTHR23517">
    <property type="entry name" value="RESISTANCE PROTEIN MDTM, PUTATIVE-RELATED-RELATED"/>
    <property type="match status" value="1"/>
</dbReference>
<dbReference type="RefSeq" id="WP_045251075.1">
    <property type="nucleotide sequence ID" value="NZ_CP099706.1"/>
</dbReference>
<evidence type="ECO:0000256" key="4">
    <source>
        <dbReference type="ARBA" id="ARBA00022692"/>
    </source>
</evidence>
<dbReference type="EMBL" id="JYIT01000080">
    <property type="protein sequence ID" value="KJL21867.1"/>
    <property type="molecule type" value="Genomic_DNA"/>
</dbReference>
<dbReference type="InterPro" id="IPR020846">
    <property type="entry name" value="MFS_dom"/>
</dbReference>
<dbReference type="PANTHER" id="PTHR23517:SF13">
    <property type="entry name" value="MAJOR FACILITATOR SUPERFAMILY MFS_1"/>
    <property type="match status" value="1"/>
</dbReference>
<evidence type="ECO:0000256" key="3">
    <source>
        <dbReference type="ARBA" id="ARBA00022475"/>
    </source>
</evidence>
<evidence type="ECO:0000256" key="2">
    <source>
        <dbReference type="ARBA" id="ARBA00022448"/>
    </source>
</evidence>